<keyword evidence="1" id="KW-0175">Coiled coil</keyword>
<dbReference type="AlphaFoldDB" id="A0A9W7MG77"/>
<comment type="caution">
    <text evidence="2">The sequence shown here is derived from an EMBL/GenBank/DDBJ whole genome shotgun (WGS) entry which is preliminary data.</text>
</comment>
<name>A0A9W7MG77_HIBTR</name>
<dbReference type="Proteomes" id="UP001165190">
    <property type="component" value="Unassembled WGS sequence"/>
</dbReference>
<evidence type="ECO:0000313" key="2">
    <source>
        <dbReference type="EMBL" id="GMI98884.1"/>
    </source>
</evidence>
<dbReference type="EMBL" id="BSYR01000033">
    <property type="protein sequence ID" value="GMI98884.1"/>
    <property type="molecule type" value="Genomic_DNA"/>
</dbReference>
<evidence type="ECO:0008006" key="4">
    <source>
        <dbReference type="Google" id="ProtNLM"/>
    </source>
</evidence>
<reference evidence="2" key="1">
    <citation type="submission" date="2023-05" db="EMBL/GenBank/DDBJ databases">
        <title>Genome and transcriptome analyses reveal genes involved in the formation of fine ridges on petal epidermal cells in Hibiscus trionum.</title>
        <authorList>
            <person name="Koshimizu S."/>
            <person name="Masuda S."/>
            <person name="Ishii T."/>
            <person name="Shirasu K."/>
            <person name="Hoshino A."/>
            <person name="Arita M."/>
        </authorList>
    </citation>
    <scope>NUCLEOTIDE SEQUENCE</scope>
    <source>
        <strain evidence="2">Hamamatsu line</strain>
    </source>
</reference>
<sequence length="496" mass="58001">MRHFIKSTDFMVWDVVEEGSYISMKRDGEGRLVPKVKVEMTEDDRRRMQVNDKALHVIFCALGPDIYSKVSSIENAKEVWDTLETTYEGTSNVKEIKIELLNLSYENFKMDLDKSVSKMFDRFSIIVNGLKGFGEIIPEDKLVRKLLYSLPKSWDSKRTTIIEARDLKTLKLDALFGSLLTHKIMEKRREEEKKMEEKNVEKKEVEKKKIGIALKVSYHENNSNEDEEMTIKENFKNKSKEEENDQIIFYECKKFGHISSKCPQLKRKSFGKKNKLKAQVATWSDEESSEEEEEVANLCLMAIDDDPKVNLNSSNFDFTYDELHDAYDELQGVYDELVEKYKESILRNKKNISDLIIQNESLSKSNSELEKNVLYLINLSNYLKKKNLNLEKLLSDFQDYTKEVDNLKTYITIGRINFEKRNSSKTHYVKRKSFHPKQRNVSKHSKSQRIRSVWVPKELIVSNNMNAIASWIPKGTKVLRANIHGPRMIWVPKTKA</sequence>
<feature type="coiled-coil region" evidence="1">
    <location>
        <begin position="320"/>
        <end position="403"/>
    </location>
</feature>
<gene>
    <name evidence="2" type="ORF">HRI_003557700</name>
</gene>
<dbReference type="PANTHER" id="PTHR34676">
    <property type="entry name" value="DUF4219 DOMAIN-CONTAINING PROTEIN-RELATED"/>
    <property type="match status" value="1"/>
</dbReference>
<organism evidence="2 3">
    <name type="scientific">Hibiscus trionum</name>
    <name type="common">Flower of an hour</name>
    <dbReference type="NCBI Taxonomy" id="183268"/>
    <lineage>
        <taxon>Eukaryota</taxon>
        <taxon>Viridiplantae</taxon>
        <taxon>Streptophyta</taxon>
        <taxon>Embryophyta</taxon>
        <taxon>Tracheophyta</taxon>
        <taxon>Spermatophyta</taxon>
        <taxon>Magnoliopsida</taxon>
        <taxon>eudicotyledons</taxon>
        <taxon>Gunneridae</taxon>
        <taxon>Pentapetalae</taxon>
        <taxon>rosids</taxon>
        <taxon>malvids</taxon>
        <taxon>Malvales</taxon>
        <taxon>Malvaceae</taxon>
        <taxon>Malvoideae</taxon>
        <taxon>Hibiscus</taxon>
    </lineage>
</organism>
<protein>
    <recommendedName>
        <fullName evidence="4">CCHC-type domain-containing protein</fullName>
    </recommendedName>
</protein>
<dbReference type="OrthoDB" id="1738260at2759"/>
<dbReference type="Pfam" id="PF14223">
    <property type="entry name" value="Retrotran_gag_2"/>
    <property type="match status" value="1"/>
</dbReference>
<proteinExistence type="predicted"/>
<accession>A0A9W7MG77</accession>
<evidence type="ECO:0000256" key="1">
    <source>
        <dbReference type="SAM" id="Coils"/>
    </source>
</evidence>
<dbReference type="PANTHER" id="PTHR34676:SF8">
    <property type="entry name" value="TRANSMEMBRANE PROTEIN"/>
    <property type="match status" value="1"/>
</dbReference>
<evidence type="ECO:0000313" key="3">
    <source>
        <dbReference type="Proteomes" id="UP001165190"/>
    </source>
</evidence>
<keyword evidence="3" id="KW-1185">Reference proteome</keyword>